<dbReference type="GO" id="GO:0016020">
    <property type="term" value="C:membrane"/>
    <property type="evidence" value="ECO:0007669"/>
    <property type="project" value="GOC"/>
</dbReference>
<dbReference type="InterPro" id="IPR004843">
    <property type="entry name" value="Calcineurin-like_PHP"/>
</dbReference>
<dbReference type="PANTHER" id="PTHR31302">
    <property type="entry name" value="TRANSMEMBRANE PROTEIN WITH METALLOPHOSPHOESTERASE DOMAIN-RELATED"/>
    <property type="match status" value="1"/>
</dbReference>
<sequence length="322" mass="33946">MRGIVAGAAATTVATAGWATLVEPRWFALRERVVPSLPRTASRPLSMLHLSDLHLQPSGLAGRASRANTLRRFLERCLAEDPDLVVVTGDLTGHPDAIDEVIATLAPLVAERPGLVTLGSSDAYGPTPHNPLRYLLQPDGRDPDKPFGPPVDTGRLLRGLSTTGWTVVENAGARVDTPSGPIDVVGLGDAHIDADRPEAVPAGAIAPDVLLRLGVAHAPYARVLEELARRGCHLAVCGHTHGGQVRVPGIGALATNCDLPRRQASGVSAWNGLPLHVSAGLGMNRYSPYRFACRPEATILRLVPAGPDAPDRAAAQPRRAQL</sequence>
<evidence type="ECO:0000313" key="2">
    <source>
        <dbReference type="EMBL" id="QBI21956.1"/>
    </source>
</evidence>
<dbReference type="AlphaFoldDB" id="A0A411YL82"/>
<feature type="domain" description="Calcineurin-like phosphoesterase" evidence="1">
    <location>
        <begin position="47"/>
        <end position="242"/>
    </location>
</feature>
<dbReference type="InterPro" id="IPR029052">
    <property type="entry name" value="Metallo-depent_PP-like"/>
</dbReference>
<evidence type="ECO:0000259" key="1">
    <source>
        <dbReference type="Pfam" id="PF00149"/>
    </source>
</evidence>
<dbReference type="InterPro" id="IPR051158">
    <property type="entry name" value="Metallophosphoesterase_sf"/>
</dbReference>
<dbReference type="EMBL" id="CP036402">
    <property type="protein sequence ID" value="QBI21956.1"/>
    <property type="molecule type" value="Genomic_DNA"/>
</dbReference>
<dbReference type="SUPFAM" id="SSF56300">
    <property type="entry name" value="Metallo-dependent phosphatases"/>
    <property type="match status" value="1"/>
</dbReference>
<gene>
    <name evidence="2" type="ORF">ER308_07720</name>
</gene>
<dbReference type="Pfam" id="PF00149">
    <property type="entry name" value="Metallophos"/>
    <property type="match status" value="1"/>
</dbReference>
<keyword evidence="3" id="KW-1185">Reference proteome</keyword>
<dbReference type="Gene3D" id="3.60.21.10">
    <property type="match status" value="1"/>
</dbReference>
<evidence type="ECO:0000313" key="3">
    <source>
        <dbReference type="Proteomes" id="UP000291469"/>
    </source>
</evidence>
<protein>
    <submittedName>
        <fullName evidence="2">Metallophosphoesterase</fullName>
    </submittedName>
</protein>
<dbReference type="GO" id="GO:0008758">
    <property type="term" value="F:UDP-2,3-diacylglucosamine hydrolase activity"/>
    <property type="evidence" value="ECO:0007669"/>
    <property type="project" value="TreeGrafter"/>
</dbReference>
<dbReference type="PANTHER" id="PTHR31302:SF20">
    <property type="entry name" value="CONSERVED PROTEIN"/>
    <property type="match status" value="1"/>
</dbReference>
<proteinExistence type="predicted"/>
<dbReference type="GO" id="GO:0009245">
    <property type="term" value="P:lipid A biosynthetic process"/>
    <property type="evidence" value="ECO:0007669"/>
    <property type="project" value="TreeGrafter"/>
</dbReference>
<reference evidence="2 3" key="1">
    <citation type="submission" date="2019-01" db="EMBL/GenBank/DDBJ databases">
        <title>Egibacter rhizosphaerae EGI 80759T.</title>
        <authorList>
            <person name="Chen D.-D."/>
            <person name="Tian Y."/>
            <person name="Jiao J.-Y."/>
            <person name="Zhang X.-T."/>
            <person name="Zhang Y.-G."/>
            <person name="Zhang Y."/>
            <person name="Xiao M."/>
            <person name="Shu W.-S."/>
            <person name="Li W.-J."/>
        </authorList>
    </citation>
    <scope>NUCLEOTIDE SEQUENCE [LARGE SCALE GENOMIC DNA]</scope>
    <source>
        <strain evidence="2 3">EGI 80759</strain>
    </source>
</reference>
<dbReference type="Proteomes" id="UP000291469">
    <property type="component" value="Chromosome"/>
</dbReference>
<dbReference type="OrthoDB" id="9780884at2"/>
<name>A0A411YL82_9ACTN</name>
<organism evidence="2 3">
    <name type="scientific">Egibacter rhizosphaerae</name>
    <dbReference type="NCBI Taxonomy" id="1670831"/>
    <lineage>
        <taxon>Bacteria</taxon>
        <taxon>Bacillati</taxon>
        <taxon>Actinomycetota</taxon>
        <taxon>Nitriliruptoria</taxon>
        <taxon>Egibacterales</taxon>
        <taxon>Egibacteraceae</taxon>
        <taxon>Egibacter</taxon>
    </lineage>
</organism>
<accession>A0A411YL82</accession>
<dbReference type="KEGG" id="erz:ER308_07720"/>